<evidence type="ECO:0000256" key="4">
    <source>
        <dbReference type="ARBA" id="ARBA00007423"/>
    </source>
</evidence>
<sequence>MSSSTTTFPLPSSDLVILLLGAGGREHALAWKLAQSPRVAKVLVAPGNGGTELMGGKVENVVVGYGGSKGFGEVVQLAKESGVALIVPGPELPLVEGCEEVFRKAGIPVFGPSPAAALLEGSKTLSKAFMARHSIPTAAFRSFTSSEYPAASAYIQSNPFSSGRCVIKASGLAAGKGVLIPESTEEALKALQSVMVDKEFGDAGDEVVVEEYLSGPEISVLAFSDGYTIVPMPAAQDHKRIGDGDVGPNTGGMGAYAPAPIATQEVMERCVKEALEPTLKGMRQDGHPFVGMLFTGFMLTADGPKVLEYNVRFGDPETQALMMLLDDETDLAEVMLACVERRLDSVKLGYRQGYAVSVVLASEGYPGKYPKGVPMQINPDLPQGVEVFHAGTAIKSSQGVTDGGRVLAVCAFAPTLRQAVDQAYAGVDLVDFSGKTYRRDIAYRALSSDTSSSPAPPVSLTYAAAGVSVDAGNDLVDLIKPVVKATRRPGADSVIGGFGGAFDLSAAGYADPILVSGTDGVGTKLRVALQHGKHDTVGIDLVAMSVNDLIVQGAEPLYFLDYFACSKLEVEVAAAVITGIAEGCLEAGCALIGGETAEMPGMYIGDDYDLAGFAVGAVERHLILPRPDMMAGDILIGLPSSGPHSNGFSLIRKVVSLSGLDLSSPCPWAPDQNLGDNLLIPTRLYIKQLLPGIRAGLFKGMSHITGGGFTENIPRIFTAQSGLGVTLDLGTWDLPPIWRWMMKTGNISAKEMARTFNCGVGMVIVVGEGQKEEALKSLRENGERGAFVMGQVTGKAGVEYEGMDSWEI</sequence>
<evidence type="ECO:0000256" key="23">
    <source>
        <dbReference type="ARBA" id="ARBA00049057"/>
    </source>
</evidence>
<dbReference type="Gene3D" id="3.90.650.10">
    <property type="entry name" value="PurM-like C-terminal domain"/>
    <property type="match status" value="1"/>
</dbReference>
<keyword evidence="15" id="KW-0464">Manganese</keyword>
<dbReference type="NCBIfam" id="TIGR00878">
    <property type="entry name" value="purM"/>
    <property type="match status" value="1"/>
</dbReference>
<dbReference type="SUPFAM" id="SSF55326">
    <property type="entry name" value="PurM N-terminal domain-like"/>
    <property type="match status" value="1"/>
</dbReference>
<dbReference type="Gene3D" id="3.30.470.20">
    <property type="entry name" value="ATP-grasp fold, B domain"/>
    <property type="match status" value="1"/>
</dbReference>
<dbReference type="SUPFAM" id="SSF52440">
    <property type="entry name" value="PreATP-grasp domain"/>
    <property type="match status" value="1"/>
</dbReference>
<evidence type="ECO:0000256" key="21">
    <source>
        <dbReference type="ARBA" id="ARBA00033093"/>
    </source>
</evidence>
<name>A0AA38LUE8_9TREE</name>
<dbReference type="InterPro" id="IPR020560">
    <property type="entry name" value="PRibGlycinamide_synth_C-dom"/>
</dbReference>
<dbReference type="GO" id="GO:0005524">
    <property type="term" value="F:ATP binding"/>
    <property type="evidence" value="ECO:0007669"/>
    <property type="project" value="UniProtKB-UniRule"/>
</dbReference>
<dbReference type="Pfam" id="PF02843">
    <property type="entry name" value="GARS_C"/>
    <property type="match status" value="1"/>
</dbReference>
<protein>
    <recommendedName>
        <fullName evidence="8">Phosphoribosylformylglycinamidine cyclo-ligase</fullName>
        <ecNumber evidence="6">6.3.3.1</ecNumber>
        <ecNumber evidence="7">6.3.4.13</ecNumber>
    </recommendedName>
    <alternativeName>
        <fullName evidence="20">AIR synthase</fullName>
    </alternativeName>
    <alternativeName>
        <fullName evidence="21">AIRS</fullName>
    </alternativeName>
    <alternativeName>
        <fullName evidence="19">Phosphoribosyl-aminoimidazole synthetase</fullName>
    </alternativeName>
</protein>
<dbReference type="GeneID" id="77726650"/>
<dbReference type="EC" id="6.3.3.1" evidence="6"/>
<dbReference type="InterPro" id="IPR004733">
    <property type="entry name" value="PurM_cligase"/>
</dbReference>
<dbReference type="FunFam" id="3.30.1330.10:FF:000001">
    <property type="entry name" value="Phosphoribosylformylglycinamidine cyclo-ligase"/>
    <property type="match status" value="1"/>
</dbReference>
<keyword evidence="10" id="KW-0436">Ligase</keyword>
<dbReference type="Pfam" id="PF02844">
    <property type="entry name" value="GARS_N"/>
    <property type="match status" value="1"/>
</dbReference>
<dbReference type="InterPro" id="IPR013815">
    <property type="entry name" value="ATP_grasp_subdomain_1"/>
</dbReference>
<dbReference type="GO" id="GO:0046084">
    <property type="term" value="P:adenine biosynthetic process"/>
    <property type="evidence" value="ECO:0007669"/>
    <property type="project" value="TreeGrafter"/>
</dbReference>
<gene>
    <name evidence="26" type="ORF">MKK02DRAFT_27965</name>
</gene>
<dbReference type="AlphaFoldDB" id="A0AA38LUE8"/>
<evidence type="ECO:0000256" key="19">
    <source>
        <dbReference type="ARBA" id="ARBA00031908"/>
    </source>
</evidence>
<dbReference type="NCBIfam" id="TIGR00877">
    <property type="entry name" value="purD"/>
    <property type="match status" value="1"/>
</dbReference>
<keyword evidence="27" id="KW-1185">Reference proteome</keyword>
<dbReference type="InterPro" id="IPR016185">
    <property type="entry name" value="PreATP-grasp_dom_sf"/>
</dbReference>
<dbReference type="InterPro" id="IPR016188">
    <property type="entry name" value="PurM-like_N"/>
</dbReference>
<evidence type="ECO:0000256" key="1">
    <source>
        <dbReference type="ARBA" id="ARBA00004496"/>
    </source>
</evidence>
<feature type="domain" description="ATP-grasp" evidence="25">
    <location>
        <begin position="127"/>
        <end position="340"/>
    </location>
</feature>
<dbReference type="FunFam" id="3.90.650.10:FF:000011">
    <property type="entry name" value="Phosphoribosylformylglycinamidine cyclo-ligase"/>
    <property type="match status" value="1"/>
</dbReference>
<evidence type="ECO:0000256" key="13">
    <source>
        <dbReference type="ARBA" id="ARBA00022755"/>
    </source>
</evidence>
<evidence type="ECO:0000256" key="3">
    <source>
        <dbReference type="ARBA" id="ARBA00005174"/>
    </source>
</evidence>
<dbReference type="SUPFAM" id="SSF56059">
    <property type="entry name" value="Glutathione synthetase ATP-binding domain-like"/>
    <property type="match status" value="1"/>
</dbReference>
<evidence type="ECO:0000256" key="16">
    <source>
        <dbReference type="ARBA" id="ARBA00023268"/>
    </source>
</evidence>
<evidence type="ECO:0000256" key="15">
    <source>
        <dbReference type="ARBA" id="ARBA00023211"/>
    </source>
</evidence>
<evidence type="ECO:0000256" key="20">
    <source>
        <dbReference type="ARBA" id="ARBA00032931"/>
    </source>
</evidence>
<dbReference type="InterPro" id="IPR020562">
    <property type="entry name" value="PRibGlycinamide_synth_N"/>
</dbReference>
<comment type="caution">
    <text evidence="26">The sequence shown here is derived from an EMBL/GenBank/DDBJ whole genome shotgun (WGS) entry which is preliminary data.</text>
</comment>
<dbReference type="Gene3D" id="3.90.600.10">
    <property type="entry name" value="Phosphoribosylglycinamide synthetase, C-terminal domain"/>
    <property type="match status" value="1"/>
</dbReference>
<evidence type="ECO:0000259" key="25">
    <source>
        <dbReference type="PROSITE" id="PS50975"/>
    </source>
</evidence>
<dbReference type="GO" id="GO:0004637">
    <property type="term" value="F:phosphoribosylamine-glycine ligase activity"/>
    <property type="evidence" value="ECO:0007669"/>
    <property type="project" value="UniProtKB-EC"/>
</dbReference>
<dbReference type="InterPro" id="IPR011054">
    <property type="entry name" value="Rudment_hybrid_motif"/>
</dbReference>
<dbReference type="RefSeq" id="XP_052944606.1">
    <property type="nucleotide sequence ID" value="XM_053087445.1"/>
</dbReference>
<dbReference type="PANTHER" id="PTHR10520">
    <property type="entry name" value="TRIFUNCTIONAL PURINE BIOSYNTHETIC PROTEIN ADENOSINE-3-RELATED"/>
    <property type="match status" value="1"/>
</dbReference>
<dbReference type="SUPFAM" id="SSF51246">
    <property type="entry name" value="Rudiment single hybrid motif"/>
    <property type="match status" value="1"/>
</dbReference>
<dbReference type="PANTHER" id="PTHR10520:SF12">
    <property type="entry name" value="TRIFUNCTIONAL PURINE BIOSYNTHETIC PROTEIN ADENOSINE-3"/>
    <property type="match status" value="1"/>
</dbReference>
<comment type="catalytic activity">
    <reaction evidence="23">
        <text>2-formamido-N(1)-(5-O-phospho-beta-D-ribosyl)acetamidine + ATP = 5-amino-1-(5-phospho-beta-D-ribosyl)imidazole + ADP + phosphate + H(+)</text>
        <dbReference type="Rhea" id="RHEA:23032"/>
        <dbReference type="ChEBI" id="CHEBI:15378"/>
        <dbReference type="ChEBI" id="CHEBI:30616"/>
        <dbReference type="ChEBI" id="CHEBI:43474"/>
        <dbReference type="ChEBI" id="CHEBI:137981"/>
        <dbReference type="ChEBI" id="CHEBI:147287"/>
        <dbReference type="ChEBI" id="CHEBI:456216"/>
        <dbReference type="EC" id="6.3.3.1"/>
    </reaction>
</comment>
<comment type="function">
    <text evidence="17">Catalyzes the second and fifth step in the 'de novo' purine biosynthesis pathway; contains phosphoribosylamine--glycine ligase (GARS) and phosphoribosylformylglycinamidine cyclo-ligase (AIRS) activities.</text>
</comment>
<keyword evidence="14 24" id="KW-0067">ATP-binding</keyword>
<evidence type="ECO:0000256" key="2">
    <source>
        <dbReference type="ARBA" id="ARBA00004686"/>
    </source>
</evidence>
<reference evidence="26" key="1">
    <citation type="journal article" date="2022" name="G3 (Bethesda)">
        <title>High quality genome of the basidiomycete yeast Dioszegia hungarica PDD-24b-2 isolated from cloud water.</title>
        <authorList>
            <person name="Jarrige D."/>
            <person name="Haridas S."/>
            <person name="Bleykasten-Grosshans C."/>
            <person name="Joly M."/>
            <person name="Nadalig T."/>
            <person name="Sancelme M."/>
            <person name="Vuilleumier S."/>
            <person name="Grigoriev I.V."/>
            <person name="Amato P."/>
            <person name="Bringel F."/>
        </authorList>
    </citation>
    <scope>NUCLEOTIDE SEQUENCE</scope>
    <source>
        <strain evidence="26">PDD-24b-2</strain>
    </source>
</reference>
<dbReference type="Gene3D" id="3.30.1490.20">
    <property type="entry name" value="ATP-grasp fold, A domain"/>
    <property type="match status" value="1"/>
</dbReference>
<evidence type="ECO:0000256" key="5">
    <source>
        <dbReference type="ARBA" id="ARBA00010280"/>
    </source>
</evidence>
<dbReference type="InterPro" id="IPR037123">
    <property type="entry name" value="PRibGlycinamide_synth_C_sf"/>
</dbReference>
<dbReference type="InterPro" id="IPR010918">
    <property type="entry name" value="PurM-like_C_dom"/>
</dbReference>
<comment type="similarity">
    <text evidence="4">In the N-terminal section; belongs to the GARS family.</text>
</comment>
<dbReference type="HAMAP" id="MF_00138">
    <property type="entry name" value="GARS"/>
    <property type="match status" value="1"/>
</dbReference>
<dbReference type="FunFam" id="3.40.50.20:FF:000006">
    <property type="entry name" value="Phosphoribosylamine--glycine ligase, chloroplastic"/>
    <property type="match status" value="1"/>
</dbReference>
<dbReference type="CDD" id="cd02196">
    <property type="entry name" value="PurM"/>
    <property type="match status" value="1"/>
</dbReference>
<dbReference type="EC" id="6.3.4.13" evidence="7"/>
<evidence type="ECO:0000313" key="27">
    <source>
        <dbReference type="Proteomes" id="UP001164286"/>
    </source>
</evidence>
<dbReference type="HAMAP" id="MF_00741">
    <property type="entry name" value="AIRS"/>
    <property type="match status" value="1"/>
</dbReference>
<evidence type="ECO:0000256" key="6">
    <source>
        <dbReference type="ARBA" id="ARBA00013047"/>
    </source>
</evidence>
<dbReference type="GO" id="GO:0004641">
    <property type="term" value="F:phosphoribosylformylglycinamidine cyclo-ligase activity"/>
    <property type="evidence" value="ECO:0007669"/>
    <property type="project" value="UniProtKB-EC"/>
</dbReference>
<evidence type="ECO:0000256" key="11">
    <source>
        <dbReference type="ARBA" id="ARBA00022723"/>
    </source>
</evidence>
<evidence type="ECO:0000256" key="9">
    <source>
        <dbReference type="ARBA" id="ARBA00022490"/>
    </source>
</evidence>
<dbReference type="InterPro" id="IPR036676">
    <property type="entry name" value="PurM-like_C_sf"/>
</dbReference>
<dbReference type="SUPFAM" id="SSF56042">
    <property type="entry name" value="PurM C-terminal domain-like"/>
    <property type="match status" value="1"/>
</dbReference>
<dbReference type="GO" id="GO:0046872">
    <property type="term" value="F:metal ion binding"/>
    <property type="evidence" value="ECO:0007669"/>
    <property type="project" value="UniProtKB-KW"/>
</dbReference>
<dbReference type="Proteomes" id="UP001164286">
    <property type="component" value="Unassembled WGS sequence"/>
</dbReference>
<dbReference type="PROSITE" id="PS50975">
    <property type="entry name" value="ATP_GRASP"/>
    <property type="match status" value="1"/>
</dbReference>
<dbReference type="GO" id="GO:0006189">
    <property type="term" value="P:'de novo' IMP biosynthetic process"/>
    <property type="evidence" value="ECO:0007669"/>
    <property type="project" value="InterPro"/>
</dbReference>
<evidence type="ECO:0000256" key="8">
    <source>
        <dbReference type="ARBA" id="ARBA00020367"/>
    </source>
</evidence>
<comment type="catalytic activity">
    <reaction evidence="22">
        <text>5-phospho-beta-D-ribosylamine + glycine + ATP = N(1)-(5-phospho-beta-D-ribosyl)glycinamide + ADP + phosphate + H(+)</text>
        <dbReference type="Rhea" id="RHEA:17453"/>
        <dbReference type="ChEBI" id="CHEBI:15378"/>
        <dbReference type="ChEBI" id="CHEBI:30616"/>
        <dbReference type="ChEBI" id="CHEBI:43474"/>
        <dbReference type="ChEBI" id="CHEBI:57305"/>
        <dbReference type="ChEBI" id="CHEBI:58681"/>
        <dbReference type="ChEBI" id="CHEBI:143788"/>
        <dbReference type="ChEBI" id="CHEBI:456216"/>
        <dbReference type="EC" id="6.3.4.13"/>
    </reaction>
</comment>
<dbReference type="PROSITE" id="PS00184">
    <property type="entry name" value="GARS"/>
    <property type="match status" value="1"/>
</dbReference>
<dbReference type="InterPro" id="IPR036921">
    <property type="entry name" value="PurM-like_N_sf"/>
</dbReference>
<comment type="subcellular location">
    <subcellularLocation>
        <location evidence="1">Cytoplasm</location>
    </subcellularLocation>
</comment>
<keyword evidence="16" id="KW-0511">Multifunctional enzyme</keyword>
<evidence type="ECO:0000256" key="22">
    <source>
        <dbReference type="ARBA" id="ARBA00047843"/>
    </source>
</evidence>
<dbReference type="Pfam" id="PF00586">
    <property type="entry name" value="AIRS"/>
    <property type="match status" value="1"/>
</dbReference>
<dbReference type="FunFam" id="3.30.470.20:FF:000018">
    <property type="entry name" value="Trifunctional purine biosynthetic protein adenosine-3"/>
    <property type="match status" value="1"/>
</dbReference>
<evidence type="ECO:0000256" key="7">
    <source>
        <dbReference type="ARBA" id="ARBA00013255"/>
    </source>
</evidence>
<dbReference type="GO" id="GO:0005829">
    <property type="term" value="C:cytosol"/>
    <property type="evidence" value="ECO:0007669"/>
    <property type="project" value="TreeGrafter"/>
</dbReference>
<dbReference type="Gene3D" id="3.40.50.20">
    <property type="match status" value="1"/>
</dbReference>
<keyword evidence="9" id="KW-0963">Cytoplasm</keyword>
<dbReference type="FunFam" id="3.90.600.10:FF:000001">
    <property type="entry name" value="Trifunctional purine biosynthetic protein adenosine-3"/>
    <property type="match status" value="1"/>
</dbReference>
<evidence type="ECO:0000256" key="24">
    <source>
        <dbReference type="PROSITE-ProRule" id="PRU00409"/>
    </source>
</evidence>
<dbReference type="FunFam" id="3.30.1490.20:FF:000006">
    <property type="entry name" value="phosphoribosylamine--glycine ligase, chloroplastic-like"/>
    <property type="match status" value="1"/>
</dbReference>
<keyword evidence="12 24" id="KW-0547">Nucleotide-binding</keyword>
<evidence type="ECO:0000256" key="18">
    <source>
        <dbReference type="ARBA" id="ARBA00029444"/>
    </source>
</evidence>
<dbReference type="EMBL" id="JAKWFO010000006">
    <property type="protein sequence ID" value="KAI9634829.1"/>
    <property type="molecule type" value="Genomic_DNA"/>
</dbReference>
<comment type="pathway">
    <text evidence="2">Purine metabolism; IMP biosynthesis via de novo pathway; 5-amino-1-(5-phospho-D-ribosyl)imidazole from N(2)-formyl-N(1)-(5-phospho-D-ribosyl)glycinamide: step 2/2.</text>
</comment>
<comment type="similarity">
    <text evidence="5">Belongs to the AIR synthase family.</text>
</comment>
<organism evidence="26 27">
    <name type="scientific">Dioszegia hungarica</name>
    <dbReference type="NCBI Taxonomy" id="4972"/>
    <lineage>
        <taxon>Eukaryota</taxon>
        <taxon>Fungi</taxon>
        <taxon>Dikarya</taxon>
        <taxon>Basidiomycota</taxon>
        <taxon>Agaricomycotina</taxon>
        <taxon>Tremellomycetes</taxon>
        <taxon>Tremellales</taxon>
        <taxon>Bulleribasidiaceae</taxon>
        <taxon>Dioszegia</taxon>
    </lineage>
</organism>
<evidence type="ECO:0000256" key="10">
    <source>
        <dbReference type="ARBA" id="ARBA00022598"/>
    </source>
</evidence>
<evidence type="ECO:0000256" key="14">
    <source>
        <dbReference type="ARBA" id="ARBA00022840"/>
    </source>
</evidence>
<proteinExistence type="inferred from homology"/>
<comment type="pathway">
    <text evidence="3">Purine metabolism; IMP biosynthesis via de novo pathway; N(1)-(5-phospho-D-ribosyl)glycinamide from 5-phospho-alpha-D-ribose 1-diphosphate: step 2/2.</text>
</comment>
<dbReference type="SMART" id="SM01209">
    <property type="entry name" value="GARS_A"/>
    <property type="match status" value="1"/>
</dbReference>
<keyword evidence="13" id="KW-0658">Purine biosynthesis</keyword>
<dbReference type="Gene3D" id="3.30.1330.10">
    <property type="entry name" value="PurM-like, N-terminal domain"/>
    <property type="match status" value="1"/>
</dbReference>
<dbReference type="InterPro" id="IPR000115">
    <property type="entry name" value="PRibGlycinamide_synth"/>
</dbReference>
<comment type="similarity">
    <text evidence="18">In the C-terminal section; belongs to the AIR synthase family.</text>
</comment>
<keyword evidence="11" id="KW-0479">Metal-binding</keyword>
<evidence type="ECO:0000256" key="12">
    <source>
        <dbReference type="ARBA" id="ARBA00022741"/>
    </source>
</evidence>
<dbReference type="InterPro" id="IPR020559">
    <property type="entry name" value="PRibGlycinamide_synth_CS"/>
</dbReference>
<dbReference type="Pfam" id="PF02769">
    <property type="entry name" value="AIRS_C"/>
    <property type="match status" value="1"/>
</dbReference>
<dbReference type="Pfam" id="PF01071">
    <property type="entry name" value="GARS_A"/>
    <property type="match status" value="1"/>
</dbReference>
<evidence type="ECO:0000313" key="26">
    <source>
        <dbReference type="EMBL" id="KAI9634829.1"/>
    </source>
</evidence>
<evidence type="ECO:0000256" key="17">
    <source>
        <dbReference type="ARBA" id="ARBA00029388"/>
    </source>
</evidence>
<dbReference type="SMART" id="SM01210">
    <property type="entry name" value="GARS_C"/>
    <property type="match status" value="1"/>
</dbReference>
<accession>A0AA38LUE8</accession>
<dbReference type="InterPro" id="IPR020561">
    <property type="entry name" value="PRibGlycinamid_synth_ATP-grasp"/>
</dbReference>
<dbReference type="InterPro" id="IPR011761">
    <property type="entry name" value="ATP-grasp"/>
</dbReference>